<comment type="subcellular location">
    <subcellularLocation>
        <location evidence="1">Cell membrane</location>
        <topology evidence="1">Multi-pass membrane protein</topology>
    </subcellularLocation>
</comment>
<evidence type="ECO:0000313" key="7">
    <source>
        <dbReference type="EMBL" id="MDX6806786.1"/>
    </source>
</evidence>
<feature type="transmembrane region" description="Helical" evidence="6">
    <location>
        <begin position="204"/>
        <end position="229"/>
    </location>
</feature>
<feature type="transmembrane region" description="Helical" evidence="6">
    <location>
        <begin position="21"/>
        <end position="51"/>
    </location>
</feature>
<comment type="caution">
    <text evidence="7">The sequence shown here is derived from an EMBL/GenBank/DDBJ whole genome shotgun (WGS) entry which is preliminary data.</text>
</comment>
<keyword evidence="4 6" id="KW-1133">Transmembrane helix</keyword>
<proteinExistence type="predicted"/>
<sequence length="303" mass="33051">MLKQIWKVSYAVYLRFNAHDAWAIASHVALSALLALFPFLIVVTALCSLVGTPEAANEVVGLVFEGWPSMLADPLSAEVTRVLTGRRVDILTIGVLLLVWTSSSAVEAMRVALVRAYGLPDMRSWYWTRLQSIGFMLLGAAGMLLLSVTVVLWNPIWEFASHLTPPLRLITGTLDWVRYGGTGLFLVGGLILAHLWLPPQRISIICTLPGTLLTMVLWLLSASMFGFWLSGFANYASTYAGLGSIMAVIFFLYLNSVCFILGGELNAVLLARSKAREQKAARAAEQQAKAEHANAARLVSEPG</sequence>
<keyword evidence="2" id="KW-1003">Cell membrane</keyword>
<keyword evidence="3 6" id="KW-0812">Transmembrane</keyword>
<feature type="transmembrane region" description="Helical" evidence="6">
    <location>
        <begin position="241"/>
        <end position="269"/>
    </location>
</feature>
<dbReference type="PIRSF" id="PIRSF035875">
    <property type="entry name" value="RNase_BN"/>
    <property type="match status" value="1"/>
</dbReference>
<protein>
    <submittedName>
        <fullName evidence="7">YihY/virulence factor BrkB family protein</fullName>
    </submittedName>
</protein>
<feature type="transmembrane region" description="Helical" evidence="6">
    <location>
        <begin position="133"/>
        <end position="156"/>
    </location>
</feature>
<feature type="transmembrane region" description="Helical" evidence="6">
    <location>
        <begin position="90"/>
        <end position="113"/>
    </location>
</feature>
<feature type="transmembrane region" description="Helical" evidence="6">
    <location>
        <begin position="176"/>
        <end position="197"/>
    </location>
</feature>
<evidence type="ECO:0000256" key="2">
    <source>
        <dbReference type="ARBA" id="ARBA00022475"/>
    </source>
</evidence>
<evidence type="ECO:0000256" key="6">
    <source>
        <dbReference type="SAM" id="Phobius"/>
    </source>
</evidence>
<keyword evidence="8" id="KW-1185">Reference proteome</keyword>
<accession>A0ABU4RQA7</accession>
<name>A0ABU4RQA7_9HYPH</name>
<evidence type="ECO:0000256" key="5">
    <source>
        <dbReference type="ARBA" id="ARBA00023136"/>
    </source>
</evidence>
<gene>
    <name evidence="7" type="ORF">SCD90_11990</name>
</gene>
<dbReference type="PANTHER" id="PTHR30213">
    <property type="entry name" value="INNER MEMBRANE PROTEIN YHJD"/>
    <property type="match status" value="1"/>
</dbReference>
<dbReference type="EMBL" id="JAXAFJ010000007">
    <property type="protein sequence ID" value="MDX6806786.1"/>
    <property type="molecule type" value="Genomic_DNA"/>
</dbReference>
<evidence type="ECO:0000256" key="4">
    <source>
        <dbReference type="ARBA" id="ARBA00022989"/>
    </source>
</evidence>
<evidence type="ECO:0000256" key="1">
    <source>
        <dbReference type="ARBA" id="ARBA00004651"/>
    </source>
</evidence>
<dbReference type="PANTHER" id="PTHR30213:SF0">
    <property type="entry name" value="UPF0761 MEMBRANE PROTEIN YIHY"/>
    <property type="match status" value="1"/>
</dbReference>
<keyword evidence="5 6" id="KW-0472">Membrane</keyword>
<reference evidence="7 8" key="1">
    <citation type="submission" date="2023-11" db="EMBL/GenBank/DDBJ databases">
        <authorList>
            <person name="Bao R."/>
        </authorList>
    </citation>
    <scope>NUCLEOTIDE SEQUENCE [LARGE SCALE GENOMIC DNA]</scope>
    <source>
        <strain evidence="7 8">PJ23</strain>
    </source>
</reference>
<evidence type="ECO:0000256" key="3">
    <source>
        <dbReference type="ARBA" id="ARBA00022692"/>
    </source>
</evidence>
<dbReference type="InterPro" id="IPR017039">
    <property type="entry name" value="Virul_fac_BrkB"/>
</dbReference>
<dbReference type="Pfam" id="PF03631">
    <property type="entry name" value="Virul_fac_BrkB"/>
    <property type="match status" value="1"/>
</dbReference>
<dbReference type="Proteomes" id="UP001274321">
    <property type="component" value="Unassembled WGS sequence"/>
</dbReference>
<organism evidence="7 8">
    <name type="scientific">Terrihabitans rhizophilus</name>
    <dbReference type="NCBI Taxonomy" id="3092662"/>
    <lineage>
        <taxon>Bacteria</taxon>
        <taxon>Pseudomonadati</taxon>
        <taxon>Pseudomonadota</taxon>
        <taxon>Alphaproteobacteria</taxon>
        <taxon>Hyphomicrobiales</taxon>
        <taxon>Terrihabitans</taxon>
    </lineage>
</organism>
<evidence type="ECO:0000313" key="8">
    <source>
        <dbReference type="Proteomes" id="UP001274321"/>
    </source>
</evidence>